<name>A0A4Z1K5P3_9HELO</name>
<accession>A0A4Z1K5P3</accession>
<gene>
    <name evidence="2" type="ORF">BPOR_1634g00010</name>
</gene>
<proteinExistence type="predicted"/>
<sequence length="72" mass="8357">MSLCVAQGNTAERGMPLHAPWIRGKAEDHKSEEKGERRERSRVYEALRRTIYQSGRRSGEKGFPREEKEGNR</sequence>
<organism evidence="2 3">
    <name type="scientific">Botrytis porri</name>
    <dbReference type="NCBI Taxonomy" id="87229"/>
    <lineage>
        <taxon>Eukaryota</taxon>
        <taxon>Fungi</taxon>
        <taxon>Dikarya</taxon>
        <taxon>Ascomycota</taxon>
        <taxon>Pezizomycotina</taxon>
        <taxon>Leotiomycetes</taxon>
        <taxon>Helotiales</taxon>
        <taxon>Sclerotiniaceae</taxon>
        <taxon>Botrytis</taxon>
    </lineage>
</organism>
<protein>
    <submittedName>
        <fullName evidence="2">Uncharacterized protein</fullName>
    </submittedName>
</protein>
<dbReference type="Proteomes" id="UP000297280">
    <property type="component" value="Unassembled WGS sequence"/>
</dbReference>
<evidence type="ECO:0000313" key="3">
    <source>
        <dbReference type="Proteomes" id="UP000297280"/>
    </source>
</evidence>
<evidence type="ECO:0000256" key="1">
    <source>
        <dbReference type="SAM" id="MobiDB-lite"/>
    </source>
</evidence>
<feature type="region of interest" description="Disordered" evidence="1">
    <location>
        <begin position="50"/>
        <end position="72"/>
    </location>
</feature>
<comment type="caution">
    <text evidence="2">The sequence shown here is derived from an EMBL/GenBank/DDBJ whole genome shotgun (WGS) entry which is preliminary data.</text>
</comment>
<keyword evidence="3" id="KW-1185">Reference proteome</keyword>
<evidence type="ECO:0000313" key="2">
    <source>
        <dbReference type="EMBL" id="TGO80844.1"/>
    </source>
</evidence>
<reference evidence="2 3" key="1">
    <citation type="submission" date="2017-12" db="EMBL/GenBank/DDBJ databases">
        <title>Comparative genomics of Botrytis spp.</title>
        <authorList>
            <person name="Valero-Jimenez C.A."/>
            <person name="Tapia P."/>
            <person name="Veloso J."/>
            <person name="Silva-Moreno E."/>
            <person name="Staats M."/>
            <person name="Valdes J.H."/>
            <person name="Van Kan J.A.L."/>
        </authorList>
    </citation>
    <scope>NUCLEOTIDE SEQUENCE [LARGE SCALE GENOMIC DNA]</scope>
    <source>
        <strain evidence="2 3">MUCL3349</strain>
    </source>
</reference>
<dbReference type="AlphaFoldDB" id="A0A4Z1K5P3"/>
<feature type="compositionally biased region" description="Basic and acidic residues" evidence="1">
    <location>
        <begin position="57"/>
        <end position="72"/>
    </location>
</feature>
<dbReference type="EMBL" id="PQXO01001624">
    <property type="protein sequence ID" value="TGO80844.1"/>
    <property type="molecule type" value="Genomic_DNA"/>
</dbReference>